<keyword evidence="3" id="KW-0969">Cilium</keyword>
<organism evidence="3 4">
    <name type="scientific">Qipengyuania qiaonensis</name>
    <dbReference type="NCBI Taxonomy" id="2867240"/>
    <lineage>
        <taxon>Bacteria</taxon>
        <taxon>Pseudomonadati</taxon>
        <taxon>Pseudomonadota</taxon>
        <taxon>Alphaproteobacteria</taxon>
        <taxon>Sphingomonadales</taxon>
        <taxon>Erythrobacteraceae</taxon>
        <taxon>Qipengyuania</taxon>
    </lineage>
</organism>
<protein>
    <submittedName>
        <fullName evidence="3">Flagellar biosynthesis anti-sigma factor FlgM</fullName>
    </submittedName>
</protein>
<keyword evidence="3" id="KW-0966">Cell projection</keyword>
<feature type="compositionally biased region" description="Polar residues" evidence="1">
    <location>
        <begin position="18"/>
        <end position="30"/>
    </location>
</feature>
<gene>
    <name evidence="3" type="ORF">K3174_05080</name>
</gene>
<dbReference type="InterPro" id="IPR035890">
    <property type="entry name" value="Anti-sigma-28_factor_FlgM_sf"/>
</dbReference>
<proteinExistence type="predicted"/>
<dbReference type="InterPro" id="IPR031316">
    <property type="entry name" value="FlgM_C"/>
</dbReference>
<reference evidence="3 4" key="1">
    <citation type="submission" date="2021-08" db="EMBL/GenBank/DDBJ databases">
        <title>Comparative Genomics Analysis of the Genus Qipengyuania Reveals Extensive Genetic Diversity and Metabolic Versatility, Including the Description of Fifteen Novel Species.</title>
        <authorList>
            <person name="Liu Y."/>
        </authorList>
    </citation>
    <scope>NUCLEOTIDE SEQUENCE [LARGE SCALE GENOMIC DNA]</scope>
    <source>
        <strain evidence="3 4">6D47A</strain>
    </source>
</reference>
<feature type="domain" description="Anti-sigma-28 factor FlgM C-terminal" evidence="2">
    <location>
        <begin position="55"/>
        <end position="85"/>
    </location>
</feature>
<dbReference type="EMBL" id="JAIGNO010000002">
    <property type="protein sequence ID" value="MBX7481894.1"/>
    <property type="molecule type" value="Genomic_DNA"/>
</dbReference>
<dbReference type="RefSeq" id="WP_221556292.1">
    <property type="nucleotide sequence ID" value="NZ_JAIGNO010000002.1"/>
</dbReference>
<name>A0ABS7J725_9SPHN</name>
<sequence>MRIVGLPEFSGSLVRPSTAVSPAAKTSPSQKVAAEPREAEAPVATSRLSAGVEVPVDHERVAEIRKALESGTYPLIPTKIADAIIAAGMYGKVGK</sequence>
<accession>A0ABS7J725</accession>
<evidence type="ECO:0000256" key="1">
    <source>
        <dbReference type="SAM" id="MobiDB-lite"/>
    </source>
</evidence>
<evidence type="ECO:0000259" key="2">
    <source>
        <dbReference type="Pfam" id="PF04316"/>
    </source>
</evidence>
<comment type="caution">
    <text evidence="3">The sequence shown here is derived from an EMBL/GenBank/DDBJ whole genome shotgun (WGS) entry which is preliminary data.</text>
</comment>
<keyword evidence="3" id="KW-0282">Flagellum</keyword>
<dbReference type="Pfam" id="PF04316">
    <property type="entry name" value="FlgM"/>
    <property type="match status" value="1"/>
</dbReference>
<evidence type="ECO:0000313" key="4">
    <source>
        <dbReference type="Proteomes" id="UP000755104"/>
    </source>
</evidence>
<dbReference type="SUPFAM" id="SSF101498">
    <property type="entry name" value="Anti-sigma factor FlgM"/>
    <property type="match status" value="1"/>
</dbReference>
<evidence type="ECO:0000313" key="3">
    <source>
        <dbReference type="EMBL" id="MBX7481894.1"/>
    </source>
</evidence>
<dbReference type="Proteomes" id="UP000755104">
    <property type="component" value="Unassembled WGS sequence"/>
</dbReference>
<feature type="region of interest" description="Disordered" evidence="1">
    <location>
        <begin position="1"/>
        <end position="50"/>
    </location>
</feature>
<keyword evidence="4" id="KW-1185">Reference proteome</keyword>